<proteinExistence type="predicted"/>
<protein>
    <recommendedName>
        <fullName evidence="10">Chlorophyll synthase</fullName>
    </recommendedName>
</protein>
<keyword evidence="5" id="KW-0149">Chlorophyll biosynthesis</keyword>
<feature type="region of interest" description="Disordered" evidence="6">
    <location>
        <begin position="39"/>
        <end position="58"/>
    </location>
</feature>
<dbReference type="NCBIfam" id="TIGR01476">
    <property type="entry name" value="chlor_syn_BchG"/>
    <property type="match status" value="1"/>
</dbReference>
<dbReference type="CDD" id="cd13958">
    <property type="entry name" value="PT_UbiA_chlorophyll"/>
    <property type="match status" value="1"/>
</dbReference>
<dbReference type="GO" id="GO:0016765">
    <property type="term" value="F:transferase activity, transferring alkyl or aryl (other than methyl) groups"/>
    <property type="evidence" value="ECO:0007669"/>
    <property type="project" value="InterPro"/>
</dbReference>
<feature type="transmembrane region" description="Helical" evidence="7">
    <location>
        <begin position="331"/>
        <end position="351"/>
    </location>
</feature>
<reference evidence="9" key="1">
    <citation type="submission" date="2021-01" db="EMBL/GenBank/DDBJ databases">
        <authorList>
            <person name="Corre E."/>
            <person name="Pelletier E."/>
            <person name="Niang G."/>
            <person name="Scheremetjew M."/>
            <person name="Finn R."/>
            <person name="Kale V."/>
            <person name="Holt S."/>
            <person name="Cochrane G."/>
            <person name="Meng A."/>
            <person name="Brown T."/>
            <person name="Cohen L."/>
        </authorList>
    </citation>
    <scope>NUCLEOTIDE SEQUENCE</scope>
    <source>
        <strain evidence="9">CCMP127</strain>
    </source>
</reference>
<dbReference type="AlphaFoldDB" id="A0A7S3KVT9"/>
<dbReference type="PANTHER" id="PTHR42723:SF1">
    <property type="entry name" value="CHLOROPHYLL SYNTHASE, CHLOROPLASTIC"/>
    <property type="match status" value="1"/>
</dbReference>
<accession>A0A7S3KVT9</accession>
<evidence type="ECO:0000256" key="3">
    <source>
        <dbReference type="ARBA" id="ARBA00022989"/>
    </source>
</evidence>
<dbReference type="GO" id="GO:0016020">
    <property type="term" value="C:membrane"/>
    <property type="evidence" value="ECO:0007669"/>
    <property type="project" value="UniProtKB-SubCell"/>
</dbReference>
<sequence>MIRNTLFLLLWETCVISFQPLPSPGRVDRLAIAVKLSSSGSFSPPTNPPTEVTKNDENEKTYKGDVFNANTRQLLGIKDAAEEKEKWKLRLQLLKPITWAPLTLVTMAGAAASGNYHWIWNPWNPADQRVLLGMEDALKGLVVVLLAGPFSVGFAQTINDWYDREIDAINEPHRPIPSGAITKEEVFQQLRFLLLGGLSLAIGLDEWAMHDFPSITAIALWGYFVSYIYSAPPLKLKQNGWTGALAIGTSYVSLPWWCGQATFGDLDSPIDWFLPLFFGLAPIGAAIVNDFKSVEGDEAFGLQSIPILIGTDAAKYLAAAVPDLIQLIVAVYLYSIGEVFTAGSIVAFLFPQLYFQFNLLFPDPLENDVKYMALTQPFMFLSILATALCIGHHT</sequence>
<keyword evidence="8" id="KW-0732">Signal</keyword>
<feature type="transmembrane region" description="Helical" evidence="7">
    <location>
        <begin position="371"/>
        <end position="391"/>
    </location>
</feature>
<dbReference type="InterPro" id="IPR050475">
    <property type="entry name" value="Prenyltransferase_related"/>
</dbReference>
<dbReference type="InterPro" id="IPR044878">
    <property type="entry name" value="UbiA_sf"/>
</dbReference>
<evidence type="ECO:0000256" key="2">
    <source>
        <dbReference type="ARBA" id="ARBA00022692"/>
    </source>
</evidence>
<evidence type="ECO:0000256" key="1">
    <source>
        <dbReference type="ARBA" id="ARBA00004141"/>
    </source>
</evidence>
<evidence type="ECO:0008006" key="10">
    <source>
        <dbReference type="Google" id="ProtNLM"/>
    </source>
</evidence>
<evidence type="ECO:0000256" key="5">
    <source>
        <dbReference type="ARBA" id="ARBA00023171"/>
    </source>
</evidence>
<gene>
    <name evidence="9" type="ORF">ACOF00016_LOCUS571</name>
</gene>
<dbReference type="Pfam" id="PF01040">
    <property type="entry name" value="UbiA"/>
    <property type="match status" value="1"/>
</dbReference>
<feature type="signal peptide" evidence="8">
    <location>
        <begin position="1"/>
        <end position="17"/>
    </location>
</feature>
<dbReference type="PANTHER" id="PTHR42723">
    <property type="entry name" value="CHLOROPHYLL SYNTHASE"/>
    <property type="match status" value="1"/>
</dbReference>
<feature type="transmembrane region" description="Helical" evidence="7">
    <location>
        <begin position="212"/>
        <end position="229"/>
    </location>
</feature>
<feature type="transmembrane region" description="Helical" evidence="7">
    <location>
        <begin position="97"/>
        <end position="117"/>
    </location>
</feature>
<keyword evidence="3 7" id="KW-1133">Transmembrane helix</keyword>
<dbReference type="Gene3D" id="1.10.357.140">
    <property type="entry name" value="UbiA prenyltransferase"/>
    <property type="match status" value="1"/>
</dbReference>
<evidence type="ECO:0000256" key="7">
    <source>
        <dbReference type="SAM" id="Phobius"/>
    </source>
</evidence>
<evidence type="ECO:0000256" key="8">
    <source>
        <dbReference type="SAM" id="SignalP"/>
    </source>
</evidence>
<dbReference type="InterPro" id="IPR000537">
    <property type="entry name" value="UbiA_prenyltransferase"/>
</dbReference>
<name>A0A7S3KVT9_9STRA</name>
<evidence type="ECO:0000256" key="4">
    <source>
        <dbReference type="ARBA" id="ARBA00023136"/>
    </source>
</evidence>
<feature type="chain" id="PRO_5031246900" description="Chlorophyll synthase" evidence="8">
    <location>
        <begin position="18"/>
        <end position="394"/>
    </location>
</feature>
<dbReference type="InterPro" id="IPR006372">
    <property type="entry name" value="Chl_synth"/>
</dbReference>
<comment type="subcellular location">
    <subcellularLocation>
        <location evidence="1">Membrane</location>
        <topology evidence="1">Multi-pass membrane protein</topology>
    </subcellularLocation>
</comment>
<feature type="compositionally biased region" description="Polar residues" evidence="6">
    <location>
        <begin position="39"/>
        <end position="52"/>
    </location>
</feature>
<evidence type="ECO:0000313" key="9">
    <source>
        <dbReference type="EMBL" id="CAE0402277.1"/>
    </source>
</evidence>
<dbReference type="EMBL" id="HBIM01000658">
    <property type="protein sequence ID" value="CAE0402277.1"/>
    <property type="molecule type" value="Transcribed_RNA"/>
</dbReference>
<organism evidence="9">
    <name type="scientific">Amphora coffeiformis</name>
    <dbReference type="NCBI Taxonomy" id="265554"/>
    <lineage>
        <taxon>Eukaryota</taxon>
        <taxon>Sar</taxon>
        <taxon>Stramenopiles</taxon>
        <taxon>Ochrophyta</taxon>
        <taxon>Bacillariophyta</taxon>
        <taxon>Bacillariophyceae</taxon>
        <taxon>Bacillariophycidae</taxon>
        <taxon>Thalassiophysales</taxon>
        <taxon>Catenulaceae</taxon>
        <taxon>Amphora</taxon>
    </lineage>
</organism>
<feature type="transmembrane region" description="Helical" evidence="7">
    <location>
        <begin position="137"/>
        <end position="155"/>
    </location>
</feature>
<keyword evidence="4 7" id="KW-0472">Membrane</keyword>
<keyword evidence="2 7" id="KW-0812">Transmembrane</keyword>
<dbReference type="GO" id="GO:0015995">
    <property type="term" value="P:chlorophyll biosynthetic process"/>
    <property type="evidence" value="ECO:0007669"/>
    <property type="project" value="UniProtKB-KW"/>
</dbReference>
<evidence type="ECO:0000256" key="6">
    <source>
        <dbReference type="SAM" id="MobiDB-lite"/>
    </source>
</evidence>